<evidence type="ECO:0000256" key="4">
    <source>
        <dbReference type="SAM" id="MobiDB-lite"/>
    </source>
</evidence>
<dbReference type="Pfam" id="PF02682">
    <property type="entry name" value="CT_C_D"/>
    <property type="match status" value="2"/>
</dbReference>
<dbReference type="GO" id="GO:0016787">
    <property type="term" value="F:hydrolase activity"/>
    <property type="evidence" value="ECO:0007669"/>
    <property type="project" value="UniProtKB-KW"/>
</dbReference>
<accession>A0A2A3YJ96</accession>
<dbReference type="InterPro" id="IPR029000">
    <property type="entry name" value="Cyclophilin-like_dom_sf"/>
</dbReference>
<evidence type="ECO:0000259" key="6">
    <source>
        <dbReference type="SMART" id="SM00797"/>
    </source>
</evidence>
<reference evidence="7 8" key="1">
    <citation type="journal article" date="2017" name="Elife">
        <title>Extensive horizontal gene transfer in cheese-associated bacteria.</title>
        <authorList>
            <person name="Bonham K.S."/>
            <person name="Wolfe B.E."/>
            <person name="Dutton R.J."/>
        </authorList>
    </citation>
    <scope>NUCLEOTIDE SEQUENCE [LARGE SCALE GENOMIC DNA]</scope>
    <source>
        <strain evidence="7 8">341_9</strain>
    </source>
</reference>
<dbReference type="AlphaFoldDB" id="A0A2A3YJ96"/>
<dbReference type="Gene3D" id="2.40.100.10">
    <property type="entry name" value="Cyclophilin-like"/>
    <property type="match status" value="2"/>
</dbReference>
<proteinExistence type="predicted"/>
<feature type="domain" description="Carboxyltransferase" evidence="5">
    <location>
        <begin position="17"/>
        <end position="225"/>
    </location>
</feature>
<dbReference type="Proteomes" id="UP000218598">
    <property type="component" value="Unassembled WGS sequence"/>
</dbReference>
<protein>
    <submittedName>
        <fullName evidence="7">Allophanate hydrolase</fullName>
    </submittedName>
</protein>
<dbReference type="InterPro" id="IPR003778">
    <property type="entry name" value="CT_A_B"/>
</dbReference>
<feature type="region of interest" description="Disordered" evidence="4">
    <location>
        <begin position="412"/>
        <end position="437"/>
    </location>
</feature>
<dbReference type="GO" id="GO:0005524">
    <property type="term" value="F:ATP binding"/>
    <property type="evidence" value="ECO:0007669"/>
    <property type="project" value="UniProtKB-KW"/>
</dbReference>
<organism evidence="7 8">
    <name type="scientific">Brachybacterium alimentarium</name>
    <dbReference type="NCBI Taxonomy" id="47845"/>
    <lineage>
        <taxon>Bacteria</taxon>
        <taxon>Bacillati</taxon>
        <taxon>Actinomycetota</taxon>
        <taxon>Actinomycetes</taxon>
        <taxon>Micrococcales</taxon>
        <taxon>Dermabacteraceae</taxon>
        <taxon>Brachybacterium</taxon>
    </lineage>
</organism>
<feature type="compositionally biased region" description="Low complexity" evidence="4">
    <location>
        <begin position="417"/>
        <end position="437"/>
    </location>
</feature>
<keyword evidence="3" id="KW-0067">ATP-binding</keyword>
<sequence>MTSPSAPSEGTRLAAPRVVHRAGESALLAEYPDTASVLAAAAAVQALDPPHLVDLVPAETTLLLSGTAARDLDSLRALLDHLPAPGEEQSAGTERSIGVVYDGEDLTEVAELLGLSPDALIAAHTGATWTAAFGGFAPGFAYLVPGDVPDASDVVSAQTNGSGSPGPPWDVPRRAEPRTAVPAGAVGLAARYCGIYPRSSPGGWQLIGRTEAELFDTARTPPALLTPGTRVRFTAQRAVSRLSATTSALARARSEAAAVPSRLARRRGARAVPLEDARPALEVLAPGQLLLLQDGGRAGQGAIGVSTSGAFDRGALVRADVAVGNSPRAAVLESLWGPVRLRALVPTVVAVSGAPGTLTVHRTDPEVGELELEPAEAQDHAIALDPQDVLVIGPPTEGLRRLLAIRGGVRGVRRTTADPGPGASAGASTGASTGASAESGAVLGSLSRDTLSGLGPAPLEAGDVLLIGPVHGLDAVPDRAPGPTGAERESEQEHASGADERSPSAEAPSLRIRVHAGPRDELLGSEALDALTSTQWTVRGDSDRIGVRLDGPALPVPEGAGSLPSEATVPGAIQVPPSGLPVVFGPDHPSTGGYPVLAVVTRAGLDLLAQAAPGSTVRFVPAG</sequence>
<dbReference type="InterPro" id="IPR052708">
    <property type="entry name" value="PxpC"/>
</dbReference>
<dbReference type="RefSeq" id="WP_096197077.1">
    <property type="nucleotide sequence ID" value="NZ_NRGR01000015.1"/>
</dbReference>
<evidence type="ECO:0000256" key="3">
    <source>
        <dbReference type="ARBA" id="ARBA00022840"/>
    </source>
</evidence>
<evidence type="ECO:0000259" key="5">
    <source>
        <dbReference type="SMART" id="SM00796"/>
    </source>
</evidence>
<dbReference type="PANTHER" id="PTHR43309">
    <property type="entry name" value="5-OXOPROLINASE SUBUNIT C"/>
    <property type="match status" value="1"/>
</dbReference>
<keyword evidence="8" id="KW-1185">Reference proteome</keyword>
<evidence type="ECO:0000256" key="1">
    <source>
        <dbReference type="ARBA" id="ARBA00022741"/>
    </source>
</evidence>
<feature type="compositionally biased region" description="Basic and acidic residues" evidence="4">
    <location>
        <begin position="486"/>
        <end position="503"/>
    </location>
</feature>
<evidence type="ECO:0000313" key="8">
    <source>
        <dbReference type="Proteomes" id="UP000218598"/>
    </source>
</evidence>
<gene>
    <name evidence="7" type="ORF">CIK66_09215</name>
</gene>
<dbReference type="EMBL" id="NRGR01000015">
    <property type="protein sequence ID" value="PCC39426.1"/>
    <property type="molecule type" value="Genomic_DNA"/>
</dbReference>
<name>A0A2A3YJ96_9MICO</name>
<evidence type="ECO:0000313" key="7">
    <source>
        <dbReference type="EMBL" id="PCC39426.1"/>
    </source>
</evidence>
<dbReference type="InterPro" id="IPR003833">
    <property type="entry name" value="CT_C_D"/>
</dbReference>
<keyword evidence="1" id="KW-0547">Nucleotide-binding</keyword>
<feature type="domain" description="Carboxyltransferase" evidence="6">
    <location>
        <begin position="302"/>
        <end position="623"/>
    </location>
</feature>
<keyword evidence="2 7" id="KW-0378">Hydrolase</keyword>
<dbReference type="Pfam" id="PF02626">
    <property type="entry name" value="CT_A_B"/>
    <property type="match status" value="2"/>
</dbReference>
<dbReference type="SUPFAM" id="SSF50891">
    <property type="entry name" value="Cyclophilin-like"/>
    <property type="match status" value="2"/>
</dbReference>
<dbReference type="OrthoDB" id="9768696at2"/>
<dbReference type="SMART" id="SM00797">
    <property type="entry name" value="AHS2"/>
    <property type="match status" value="1"/>
</dbReference>
<feature type="region of interest" description="Disordered" evidence="4">
    <location>
        <begin position="475"/>
        <end position="511"/>
    </location>
</feature>
<dbReference type="SUPFAM" id="SSF160467">
    <property type="entry name" value="PH0987 N-terminal domain-like"/>
    <property type="match status" value="1"/>
</dbReference>
<comment type="caution">
    <text evidence="7">The sequence shown here is derived from an EMBL/GenBank/DDBJ whole genome shotgun (WGS) entry which is preliminary data.</text>
</comment>
<dbReference type="SMART" id="SM00796">
    <property type="entry name" value="AHS1"/>
    <property type="match status" value="1"/>
</dbReference>
<dbReference type="Gene3D" id="3.30.1360.40">
    <property type="match status" value="1"/>
</dbReference>
<evidence type="ECO:0000256" key="2">
    <source>
        <dbReference type="ARBA" id="ARBA00022801"/>
    </source>
</evidence>
<dbReference type="PANTHER" id="PTHR43309:SF3">
    <property type="entry name" value="5-OXOPROLINASE SUBUNIT C"/>
    <property type="match status" value="1"/>
</dbReference>